<dbReference type="SUPFAM" id="SSF56784">
    <property type="entry name" value="HAD-like"/>
    <property type="match status" value="1"/>
</dbReference>
<keyword evidence="4" id="KW-0460">Magnesium</keyword>
<dbReference type="InterPro" id="IPR051400">
    <property type="entry name" value="HAD-like_hydrolase"/>
</dbReference>
<dbReference type="OrthoDB" id="9809962at2"/>
<protein>
    <submittedName>
        <fullName evidence="5">HAD-superfamily hydrolase, subfamily IA, variant 1</fullName>
    </submittedName>
</protein>
<evidence type="ECO:0000256" key="2">
    <source>
        <dbReference type="ARBA" id="ARBA00022723"/>
    </source>
</evidence>
<dbReference type="Proteomes" id="UP000005387">
    <property type="component" value="Unassembled WGS sequence"/>
</dbReference>
<dbReference type="PANTHER" id="PTHR46470">
    <property type="entry name" value="N-ACYLNEURAMINATE-9-PHOSPHATASE"/>
    <property type="match status" value="1"/>
</dbReference>
<gene>
    <name evidence="5" type="ORF">PaecuDRAFT_3733</name>
</gene>
<dbReference type="STRING" id="717606.PaecuDRAFT_3733"/>
<dbReference type="SFLD" id="SFLDG01129">
    <property type="entry name" value="C1.5:_HAD__Beta-PGM__Phosphata"/>
    <property type="match status" value="1"/>
</dbReference>
<reference evidence="5 6" key="1">
    <citation type="submission" date="2010-07" db="EMBL/GenBank/DDBJ databases">
        <title>The draft genome of Paenibacillus curdlanolyticus YK9.</title>
        <authorList>
            <consortium name="US DOE Joint Genome Institute (JGI-PGF)"/>
            <person name="Lucas S."/>
            <person name="Copeland A."/>
            <person name="Lapidus A."/>
            <person name="Cheng J.-F."/>
            <person name="Bruce D."/>
            <person name="Goodwin L."/>
            <person name="Pitluck S."/>
            <person name="Land M.L."/>
            <person name="Hauser L."/>
            <person name="Chang Y.-J."/>
            <person name="Jeffries C."/>
            <person name="Anderson I.J."/>
            <person name="Johnson E."/>
            <person name="Loganathan U."/>
            <person name="Mulhopadhyay B."/>
            <person name="Kyrpides N."/>
            <person name="Woyke T.J."/>
        </authorList>
    </citation>
    <scope>NUCLEOTIDE SEQUENCE [LARGE SCALE GENOMIC DNA]</scope>
    <source>
        <strain evidence="5 6">YK9</strain>
    </source>
</reference>
<proteinExistence type="predicted"/>
<dbReference type="NCBIfam" id="TIGR01549">
    <property type="entry name" value="HAD-SF-IA-v1"/>
    <property type="match status" value="1"/>
</dbReference>
<dbReference type="InterPro" id="IPR023214">
    <property type="entry name" value="HAD_sf"/>
</dbReference>
<evidence type="ECO:0000256" key="1">
    <source>
        <dbReference type="ARBA" id="ARBA00001946"/>
    </source>
</evidence>
<name>E0ICW9_9BACL</name>
<dbReference type="PRINTS" id="PR00413">
    <property type="entry name" value="HADHALOGNASE"/>
</dbReference>
<comment type="cofactor">
    <cofactor evidence="1">
        <name>Mg(2+)</name>
        <dbReference type="ChEBI" id="CHEBI:18420"/>
    </cofactor>
</comment>
<keyword evidence="3 5" id="KW-0378">Hydrolase</keyword>
<dbReference type="InterPro" id="IPR041492">
    <property type="entry name" value="HAD_2"/>
</dbReference>
<dbReference type="NCBIfam" id="TIGR01509">
    <property type="entry name" value="HAD-SF-IA-v3"/>
    <property type="match status" value="1"/>
</dbReference>
<dbReference type="RefSeq" id="WP_006039719.1">
    <property type="nucleotide sequence ID" value="NZ_AEDD01000010.1"/>
</dbReference>
<dbReference type="InterPro" id="IPR006439">
    <property type="entry name" value="HAD-SF_hydro_IA"/>
</dbReference>
<dbReference type="SFLD" id="SFLDS00003">
    <property type="entry name" value="Haloacid_Dehalogenase"/>
    <property type="match status" value="1"/>
</dbReference>
<evidence type="ECO:0000313" key="5">
    <source>
        <dbReference type="EMBL" id="EFM09684.1"/>
    </source>
</evidence>
<dbReference type="GO" id="GO:0046872">
    <property type="term" value="F:metal ion binding"/>
    <property type="evidence" value="ECO:0007669"/>
    <property type="project" value="UniProtKB-KW"/>
</dbReference>
<sequence length="226" mass="25471">MTVRAILFDLDGTLLDRDSSLIQFARDQYDRFPQLQVVSQDAFVDKFVAQDCHGNVWKDKVYQQLIEVFGIEGLAWQELLDDYLASFQRHCIGFPNLKSVLTALKEQGIRMALVSNGYGQFQYDNFKALGIGHLFDEVLVSEWEGLRKPDPAIFQLALSKLGVEAGEALFVGDHPDNDIRASREVGMRGVWKRNNAQLGSSTAVEADASIDDFTELLDYVKQCSKQ</sequence>
<dbReference type="GO" id="GO:0044281">
    <property type="term" value="P:small molecule metabolic process"/>
    <property type="evidence" value="ECO:0007669"/>
    <property type="project" value="UniProtKB-ARBA"/>
</dbReference>
<evidence type="ECO:0000256" key="4">
    <source>
        <dbReference type="ARBA" id="ARBA00022842"/>
    </source>
</evidence>
<dbReference type="AlphaFoldDB" id="E0ICW9"/>
<dbReference type="eggNOG" id="COG0546">
    <property type="taxonomic scope" value="Bacteria"/>
</dbReference>
<dbReference type="Pfam" id="PF13419">
    <property type="entry name" value="HAD_2"/>
    <property type="match status" value="1"/>
</dbReference>
<dbReference type="Gene3D" id="3.40.50.1000">
    <property type="entry name" value="HAD superfamily/HAD-like"/>
    <property type="match status" value="1"/>
</dbReference>
<dbReference type="PANTHER" id="PTHR46470:SF2">
    <property type="entry name" value="GLYCERALDEHYDE 3-PHOSPHATE PHOSPHATASE"/>
    <property type="match status" value="1"/>
</dbReference>
<dbReference type="InterPro" id="IPR036412">
    <property type="entry name" value="HAD-like_sf"/>
</dbReference>
<organism evidence="5 6">
    <name type="scientific">Paenibacillus curdlanolyticus YK9</name>
    <dbReference type="NCBI Taxonomy" id="717606"/>
    <lineage>
        <taxon>Bacteria</taxon>
        <taxon>Bacillati</taxon>
        <taxon>Bacillota</taxon>
        <taxon>Bacilli</taxon>
        <taxon>Bacillales</taxon>
        <taxon>Paenibacillaceae</taxon>
        <taxon>Paenibacillus</taxon>
    </lineage>
</organism>
<dbReference type="GO" id="GO:0016791">
    <property type="term" value="F:phosphatase activity"/>
    <property type="evidence" value="ECO:0007669"/>
    <property type="project" value="TreeGrafter"/>
</dbReference>
<dbReference type="Gene3D" id="1.10.150.520">
    <property type="match status" value="1"/>
</dbReference>
<dbReference type="EMBL" id="AEDD01000010">
    <property type="protein sequence ID" value="EFM09684.1"/>
    <property type="molecule type" value="Genomic_DNA"/>
</dbReference>
<keyword evidence="2" id="KW-0479">Metal-binding</keyword>
<evidence type="ECO:0000313" key="6">
    <source>
        <dbReference type="Proteomes" id="UP000005387"/>
    </source>
</evidence>
<keyword evidence="6" id="KW-1185">Reference proteome</keyword>
<accession>E0ICW9</accession>
<evidence type="ECO:0000256" key="3">
    <source>
        <dbReference type="ARBA" id="ARBA00022801"/>
    </source>
</evidence>